<dbReference type="GO" id="GO:0016757">
    <property type="term" value="F:glycosyltransferase activity"/>
    <property type="evidence" value="ECO:0007669"/>
    <property type="project" value="UniProtKB-KW"/>
</dbReference>
<evidence type="ECO:0000256" key="4">
    <source>
        <dbReference type="ARBA" id="ARBA00022679"/>
    </source>
</evidence>
<evidence type="ECO:0000256" key="3">
    <source>
        <dbReference type="ARBA" id="ARBA00022676"/>
    </source>
</evidence>
<proteinExistence type="inferred from homology"/>
<dbReference type="PANTHER" id="PTHR43179">
    <property type="entry name" value="RHAMNOSYLTRANSFERASE WBBL"/>
    <property type="match status" value="1"/>
</dbReference>
<dbReference type="SUPFAM" id="SSF53448">
    <property type="entry name" value="Nucleotide-diphospho-sugar transferases"/>
    <property type="match status" value="1"/>
</dbReference>
<keyword evidence="4 7" id="KW-0808">Transferase</keyword>
<evidence type="ECO:0000259" key="6">
    <source>
        <dbReference type="Pfam" id="PF19320"/>
    </source>
</evidence>
<evidence type="ECO:0000313" key="7">
    <source>
        <dbReference type="EMBL" id="GMA30616.1"/>
    </source>
</evidence>
<comment type="caution">
    <text evidence="7">The sequence shown here is derived from an EMBL/GenBank/DDBJ whole genome shotgun (WGS) entry which is preliminary data.</text>
</comment>
<dbReference type="EMBL" id="BSUM01000001">
    <property type="protein sequence ID" value="GMA30616.1"/>
    <property type="molecule type" value="Genomic_DNA"/>
</dbReference>
<dbReference type="InterPro" id="IPR045699">
    <property type="entry name" value="GlfT2_C"/>
</dbReference>
<keyword evidence="8" id="KW-1185">Reference proteome</keyword>
<dbReference type="Proteomes" id="UP001157161">
    <property type="component" value="Unassembled WGS sequence"/>
</dbReference>
<dbReference type="Gene3D" id="3.90.550.60">
    <property type="match status" value="1"/>
</dbReference>
<dbReference type="PANTHER" id="PTHR43179:SF12">
    <property type="entry name" value="GALACTOFURANOSYLTRANSFERASE GLFT2"/>
    <property type="match status" value="1"/>
</dbReference>
<evidence type="ECO:0000313" key="8">
    <source>
        <dbReference type="Proteomes" id="UP001157161"/>
    </source>
</evidence>
<dbReference type="Pfam" id="PF19320">
    <property type="entry name" value="GlfT2_domain3"/>
    <property type="match status" value="1"/>
</dbReference>
<dbReference type="InterPro" id="IPR040492">
    <property type="entry name" value="GlfT2_N"/>
</dbReference>
<comment type="similarity">
    <text evidence="2">Belongs to the glycosyltransferase 2 family.</text>
</comment>
<comment type="pathway">
    <text evidence="1">Cell wall biogenesis; cell wall polysaccharide biosynthesis.</text>
</comment>
<name>A0AA37XCT7_9MICO</name>
<dbReference type="Pfam" id="PF13641">
    <property type="entry name" value="Glyco_tranf_2_3"/>
    <property type="match status" value="1"/>
</dbReference>
<feature type="domain" description="Galactofuranosyltransferase-2 C-terminal" evidence="6">
    <location>
        <begin position="387"/>
        <end position="584"/>
    </location>
</feature>
<evidence type="ECO:0000259" key="5">
    <source>
        <dbReference type="Pfam" id="PF17994"/>
    </source>
</evidence>
<dbReference type="AlphaFoldDB" id="A0AA37XCT7"/>
<gene>
    <name evidence="7" type="ORF">GCM10025875_06080</name>
</gene>
<organism evidence="7 8">
    <name type="scientific">Litorihabitans aurantiacus</name>
    <dbReference type="NCBI Taxonomy" id="1930061"/>
    <lineage>
        <taxon>Bacteria</taxon>
        <taxon>Bacillati</taxon>
        <taxon>Actinomycetota</taxon>
        <taxon>Actinomycetes</taxon>
        <taxon>Micrococcales</taxon>
        <taxon>Beutenbergiaceae</taxon>
        <taxon>Litorihabitans</taxon>
    </lineage>
</organism>
<sequence length="592" mass="66565">MISGRHELSLRRGSRVSFATYFNAFPASYWRRWTSADSVRLSVGIDAAATITVYKSNARGVAQRVKFLEADAGDHVFDLPLAPFGDGGWYWFELQAGKSVTRMRYASWSVDERHARREGRTSIGITTFNRPDYCAAQLASFADDELLSSVVDKVYVVDQGTQLVSEKDDYVRAKEALGDRLVLVRQGNLGGSGGFSRSMLETVRAGTSDYLLLLDDDVVSEPEGIVRAATFADFCRKPTIVGGHMFSMYDKSLLHAFGERVQPYTFLWGAAPHTGSHDFGSHPLRTTPWLHRRVDVDYNGWWMCLIPVEVIKEVGLSLPVFIKWDDSEYALRARKAGFPTVSLPGSAVWHVPWTDKDDGIDWQAYYHQRNRWLAALLHSPYPRGGALLRQSFNVDVKHLLSLQYSAVELRLMALEDLLSGPDHLHESLGTQLGKIRSMRAEHPDALVKRTSDAFPDPVPVRLPRKGREPEPPRGRLGFVASAAAGVLRQLRPVDARTKEVPEALVEATAAKWWRLGHVDSAVVTSADGTGASMYVRDPELFRSYLARSVRLHQELATRWPQLLKRYRRAMPDFVSTEQWARTFEANTVDDDD</sequence>
<feature type="domain" description="Galactofuranosyltransferase GlfT2 N-terminal" evidence="5">
    <location>
        <begin position="2"/>
        <end position="109"/>
    </location>
</feature>
<accession>A0AA37XCT7</accession>
<keyword evidence="3" id="KW-0328">Glycosyltransferase</keyword>
<reference evidence="7" key="2">
    <citation type="submission" date="2023-02" db="EMBL/GenBank/DDBJ databases">
        <authorList>
            <person name="Sun Q."/>
            <person name="Mori K."/>
        </authorList>
    </citation>
    <scope>NUCLEOTIDE SEQUENCE</scope>
    <source>
        <strain evidence="7">NBRC 112290</strain>
    </source>
</reference>
<reference evidence="7" key="1">
    <citation type="journal article" date="2014" name="Int. J. Syst. Evol. Microbiol.">
        <title>Complete genome sequence of Corynebacterium casei LMG S-19264T (=DSM 44701T), isolated from a smear-ripened cheese.</title>
        <authorList>
            <consortium name="US DOE Joint Genome Institute (JGI-PGF)"/>
            <person name="Walter F."/>
            <person name="Albersmeier A."/>
            <person name="Kalinowski J."/>
            <person name="Ruckert C."/>
        </authorList>
    </citation>
    <scope>NUCLEOTIDE SEQUENCE</scope>
    <source>
        <strain evidence="7">NBRC 112290</strain>
    </source>
</reference>
<dbReference type="Pfam" id="PF17994">
    <property type="entry name" value="Glft2_N"/>
    <property type="match status" value="1"/>
</dbReference>
<dbReference type="InterPro" id="IPR029044">
    <property type="entry name" value="Nucleotide-diphossugar_trans"/>
</dbReference>
<evidence type="ECO:0000256" key="1">
    <source>
        <dbReference type="ARBA" id="ARBA00004776"/>
    </source>
</evidence>
<evidence type="ECO:0000256" key="2">
    <source>
        <dbReference type="ARBA" id="ARBA00006739"/>
    </source>
</evidence>
<protein>
    <submittedName>
        <fullName evidence="7">Glycosyl transferase</fullName>
    </submittedName>
</protein>